<dbReference type="EMBL" id="JAANBB010000315">
    <property type="protein sequence ID" value="KAF7544238.1"/>
    <property type="molecule type" value="Genomic_DNA"/>
</dbReference>
<dbReference type="OrthoDB" id="410198at2759"/>
<dbReference type="GO" id="GO:0016747">
    <property type="term" value="F:acyltransferase activity, transferring groups other than amino-acyl groups"/>
    <property type="evidence" value="ECO:0007669"/>
    <property type="project" value="InterPro"/>
</dbReference>
<dbReference type="InterPro" id="IPR016181">
    <property type="entry name" value="Acyl_CoA_acyltransferase"/>
</dbReference>
<evidence type="ECO:0000313" key="2">
    <source>
        <dbReference type="EMBL" id="KAF7544238.1"/>
    </source>
</evidence>
<dbReference type="PROSITE" id="PS51186">
    <property type="entry name" value="GNAT"/>
    <property type="match status" value="1"/>
</dbReference>
<dbReference type="PANTHER" id="PTHR42791">
    <property type="entry name" value="GNAT FAMILY ACETYLTRANSFERASE"/>
    <property type="match status" value="1"/>
</dbReference>
<evidence type="ECO:0000313" key="3">
    <source>
        <dbReference type="Proteomes" id="UP000722485"/>
    </source>
</evidence>
<name>A0A9P5LCM9_9HYPO</name>
<dbReference type="CDD" id="cd04301">
    <property type="entry name" value="NAT_SF"/>
    <property type="match status" value="1"/>
</dbReference>
<dbReference type="SUPFAM" id="SSF55729">
    <property type="entry name" value="Acyl-CoA N-acyltransferases (Nat)"/>
    <property type="match status" value="1"/>
</dbReference>
<organism evidence="2 3">
    <name type="scientific">Cylindrodendrum hubeiense</name>
    <dbReference type="NCBI Taxonomy" id="595255"/>
    <lineage>
        <taxon>Eukaryota</taxon>
        <taxon>Fungi</taxon>
        <taxon>Dikarya</taxon>
        <taxon>Ascomycota</taxon>
        <taxon>Pezizomycotina</taxon>
        <taxon>Sordariomycetes</taxon>
        <taxon>Hypocreomycetidae</taxon>
        <taxon>Hypocreales</taxon>
        <taxon>Nectriaceae</taxon>
        <taxon>Cylindrodendrum</taxon>
    </lineage>
</organism>
<gene>
    <name evidence="2" type="ORF">G7Z17_g10113</name>
</gene>
<accession>A0A9P5LCM9</accession>
<dbReference type="PANTHER" id="PTHR42791:SF1">
    <property type="entry name" value="N-ACETYLTRANSFERASE DOMAIN-CONTAINING PROTEIN"/>
    <property type="match status" value="1"/>
</dbReference>
<evidence type="ECO:0000259" key="1">
    <source>
        <dbReference type="PROSITE" id="PS51186"/>
    </source>
</evidence>
<reference evidence="2" key="1">
    <citation type="submission" date="2020-03" db="EMBL/GenBank/DDBJ databases">
        <title>Draft Genome Sequence of Cylindrodendrum hubeiense.</title>
        <authorList>
            <person name="Buettner E."/>
            <person name="Kellner H."/>
        </authorList>
    </citation>
    <scope>NUCLEOTIDE SEQUENCE</scope>
    <source>
        <strain evidence="2">IHI 201604</strain>
    </source>
</reference>
<dbReference type="InterPro" id="IPR052523">
    <property type="entry name" value="Trichothecene_AcTrans"/>
</dbReference>
<dbReference type="Pfam" id="PF13673">
    <property type="entry name" value="Acetyltransf_10"/>
    <property type="match status" value="1"/>
</dbReference>
<dbReference type="AlphaFoldDB" id="A0A9P5LCM9"/>
<protein>
    <recommendedName>
        <fullName evidence="1">N-acetyltransferase domain-containing protein</fullName>
    </recommendedName>
</protein>
<dbReference type="InterPro" id="IPR000182">
    <property type="entry name" value="GNAT_dom"/>
</dbReference>
<keyword evidence="3" id="KW-1185">Reference proteome</keyword>
<dbReference type="Gene3D" id="3.40.630.30">
    <property type="match status" value="1"/>
</dbReference>
<feature type="domain" description="N-acetyltransferase" evidence="1">
    <location>
        <begin position="8"/>
        <end position="224"/>
    </location>
</feature>
<comment type="caution">
    <text evidence="2">The sequence shown here is derived from an EMBL/GenBank/DDBJ whole genome shotgun (WGS) entry which is preliminary data.</text>
</comment>
<sequence length="232" mass="25156">MAAPTPAITVREATVDDVPAMVDAYFSAFNGNPLNDRCFPESSPDARAYWTNWIGGYIGVPGIHMLVALTSPPDLNPATPLPGAGTSASASDASRIVGWARWLRRPEPPSSTPAVATTSAIYPSNSEGALAADFFQTARDVSKRIVAGRNYWFLSMIVTRREAQRRGVGAALMRFGVERADEDGLIAYLNASKSGRPLYELFGFQVVEQSRFDELGLDMFHMIRDPKGLKGA</sequence>
<proteinExistence type="predicted"/>
<dbReference type="Proteomes" id="UP000722485">
    <property type="component" value="Unassembled WGS sequence"/>
</dbReference>